<dbReference type="RefSeq" id="WP_020220889.1">
    <property type="nucleotide sequence ID" value="NZ_BANO01000016.1"/>
</dbReference>
<evidence type="ECO:0008006" key="4">
    <source>
        <dbReference type="Google" id="ProtNLM"/>
    </source>
</evidence>
<organism evidence="2 3">
    <name type="scientific">Halarchaeum acidiphilum MH1-52-1</name>
    <dbReference type="NCBI Taxonomy" id="1261545"/>
    <lineage>
        <taxon>Archaea</taxon>
        <taxon>Methanobacteriati</taxon>
        <taxon>Methanobacteriota</taxon>
        <taxon>Stenosarchaea group</taxon>
        <taxon>Halobacteria</taxon>
        <taxon>Halobacteriales</taxon>
        <taxon>Halobacteriaceae</taxon>
    </lineage>
</organism>
<proteinExistence type="predicted"/>
<name>U3ABS7_9EURY</name>
<evidence type="ECO:0000313" key="3">
    <source>
        <dbReference type="Proteomes" id="UP000016986"/>
    </source>
</evidence>
<keyword evidence="1" id="KW-0472">Membrane</keyword>
<dbReference type="AlphaFoldDB" id="U3ABS7"/>
<dbReference type="Proteomes" id="UP000016986">
    <property type="component" value="Unassembled WGS sequence"/>
</dbReference>
<feature type="transmembrane region" description="Helical" evidence="1">
    <location>
        <begin position="54"/>
        <end position="85"/>
    </location>
</feature>
<protein>
    <recommendedName>
        <fullName evidence="4">Membrane-bound metal-dependent hydrolase</fullName>
    </recommendedName>
</protein>
<sequence>MMATTHALAGLLVGAGASALTGDAAPLVLAAGAFGGLFPDFDLYAGHRKTLHFPVYGVMLAVLGALAYAVIGTTIALAAVVFLLAAALHAASDALGGGLELRPWEGTSERAVYDHFHGRWWRPRRLIRYDGAPEDALVGLALAVPGYLAASGTLRTLVVAGVAVSVGYAAIRKPMVALAERLVAATPDAVLDHVPERFVGDVQ</sequence>
<keyword evidence="3" id="KW-1185">Reference proteome</keyword>
<keyword evidence="1" id="KW-0812">Transmembrane</keyword>
<accession>U3ABS7</accession>
<reference evidence="2 3" key="1">
    <citation type="submission" date="2013-09" db="EMBL/GenBank/DDBJ databases">
        <title>Whole genome sequencing of Halarchaeum acidiphilum strain MH1-52-1.</title>
        <authorList>
            <person name="Shimane Y."/>
            <person name="Minegishi H."/>
            <person name="Nishi S."/>
            <person name="Echigo A."/>
            <person name="Shuto A."/>
            <person name="Konishi M."/>
            <person name="Ito T."/>
            <person name="Ohkuma M."/>
            <person name="Ohta Y."/>
            <person name="Nagano Y."/>
            <person name="Tsubouchi T."/>
            <person name="Mori K."/>
            <person name="Usui K."/>
            <person name="Kamekura M."/>
            <person name="Usami R."/>
            <person name="Takaki Y."/>
            <person name="Hatada Y."/>
        </authorList>
    </citation>
    <scope>NUCLEOTIDE SEQUENCE [LARGE SCALE GENOMIC DNA]</scope>
    <source>
        <strain evidence="2 3">JCM 16109</strain>
    </source>
</reference>
<dbReference type="EMBL" id="BATA01000017">
    <property type="protein sequence ID" value="GAD52233.1"/>
    <property type="molecule type" value="Genomic_DNA"/>
</dbReference>
<gene>
    <name evidence="2" type="ORF">MBEHAL_0993</name>
</gene>
<keyword evidence="1" id="KW-1133">Transmembrane helix</keyword>
<dbReference type="eggNOG" id="arCOG04664">
    <property type="taxonomic scope" value="Archaea"/>
</dbReference>
<evidence type="ECO:0000256" key="1">
    <source>
        <dbReference type="SAM" id="Phobius"/>
    </source>
</evidence>
<dbReference type="OrthoDB" id="204671at2157"/>
<evidence type="ECO:0000313" key="2">
    <source>
        <dbReference type="EMBL" id="GAD52233.1"/>
    </source>
</evidence>
<comment type="caution">
    <text evidence="2">The sequence shown here is derived from an EMBL/GenBank/DDBJ whole genome shotgun (WGS) entry which is preliminary data.</text>
</comment>